<accession>A0A3L8P747</accession>
<dbReference type="PANTHER" id="PTHR34294">
    <property type="entry name" value="TRANSCRIPTIONAL REGULATOR-RELATED"/>
    <property type="match status" value="1"/>
</dbReference>
<organism evidence="6 7">
    <name type="scientific">Nocardioides mangrovicus</name>
    <dbReference type="NCBI Taxonomy" id="2478913"/>
    <lineage>
        <taxon>Bacteria</taxon>
        <taxon>Bacillati</taxon>
        <taxon>Actinomycetota</taxon>
        <taxon>Actinomycetes</taxon>
        <taxon>Propionibacteriales</taxon>
        <taxon>Nocardioidaceae</taxon>
        <taxon>Nocardioides</taxon>
    </lineage>
</organism>
<dbReference type="Gene3D" id="3.40.50.1360">
    <property type="match status" value="1"/>
</dbReference>
<evidence type="ECO:0000256" key="4">
    <source>
        <dbReference type="ARBA" id="ARBA00023163"/>
    </source>
</evidence>
<dbReference type="Gene3D" id="1.10.10.60">
    <property type="entry name" value="Homeodomain-like"/>
    <property type="match status" value="1"/>
</dbReference>
<reference evidence="6 7" key="1">
    <citation type="submission" date="2018-10" db="EMBL/GenBank/DDBJ databases">
        <title>Marmoricola sp. 4Q3S-7 whole genome shotgun sequence.</title>
        <authorList>
            <person name="Li F."/>
        </authorList>
    </citation>
    <scope>NUCLEOTIDE SEQUENCE [LARGE SCALE GENOMIC DNA]</scope>
    <source>
        <strain evidence="6 7">4Q3S-7</strain>
    </source>
</reference>
<name>A0A3L8P747_9ACTN</name>
<evidence type="ECO:0000259" key="5">
    <source>
        <dbReference type="Pfam" id="PF04198"/>
    </source>
</evidence>
<evidence type="ECO:0000313" key="6">
    <source>
        <dbReference type="EMBL" id="RLV50944.1"/>
    </source>
</evidence>
<comment type="similarity">
    <text evidence="1">Belongs to the SorC transcriptional regulatory family.</text>
</comment>
<dbReference type="InterPro" id="IPR037171">
    <property type="entry name" value="NagB/RpiA_transferase-like"/>
</dbReference>
<protein>
    <submittedName>
        <fullName evidence="6">MarR family transcriptional regulator</fullName>
    </submittedName>
</protein>
<dbReference type="AlphaFoldDB" id="A0A3L8P747"/>
<feature type="domain" description="Sugar-binding" evidence="5">
    <location>
        <begin position="66"/>
        <end position="317"/>
    </location>
</feature>
<keyword evidence="3" id="KW-0238">DNA-binding</keyword>
<evidence type="ECO:0000313" key="7">
    <source>
        <dbReference type="Proteomes" id="UP000281708"/>
    </source>
</evidence>
<proteinExistence type="inferred from homology"/>
<keyword evidence="7" id="KW-1185">Reference proteome</keyword>
<dbReference type="Pfam" id="PF04198">
    <property type="entry name" value="Sugar-bind"/>
    <property type="match status" value="1"/>
</dbReference>
<gene>
    <name evidence="6" type="ORF">D9V37_03140</name>
</gene>
<dbReference type="SUPFAM" id="SSF100950">
    <property type="entry name" value="NagB/RpiA/CoA transferase-like"/>
    <property type="match status" value="1"/>
</dbReference>
<keyword evidence="2" id="KW-0805">Transcription regulation</keyword>
<dbReference type="InterPro" id="IPR007324">
    <property type="entry name" value="Sugar-bd_dom_put"/>
</dbReference>
<evidence type="ECO:0000256" key="2">
    <source>
        <dbReference type="ARBA" id="ARBA00023015"/>
    </source>
</evidence>
<comment type="caution">
    <text evidence="6">The sequence shown here is derived from an EMBL/GenBank/DDBJ whole genome shotgun (WGS) entry which is preliminary data.</text>
</comment>
<dbReference type="GO" id="GO:0003677">
    <property type="term" value="F:DNA binding"/>
    <property type="evidence" value="ECO:0007669"/>
    <property type="project" value="UniProtKB-KW"/>
</dbReference>
<evidence type="ECO:0000256" key="3">
    <source>
        <dbReference type="ARBA" id="ARBA00023125"/>
    </source>
</evidence>
<keyword evidence="4" id="KW-0804">Transcription</keyword>
<sequence length="318" mass="34668">MTAMADEQTRLMTKVARLYHTHGMRQTDIASRLQISQSRVSRLLTQAEESGIVRTVVAVPPHIFGDLEDAVEQRYPVREVHVIDVVSQDSAELTRDLAHAMGTLLGDVTFDAPTIGFTSWSQTLRVLVDDLAPLRTKTTHVVEMLGDLGPPSLQHDAAYSTRQLATLADAQAVFLRTPGVVASAEMRELMVSRDVYAQQALAMLDHIDLALVGIGAAEVDPALTAGDNFFTHEQFKQMRDRGAVGEVCLHFLDADGNAIDGELDELVIGVTREQLKSARRRWAVAGGERKHAAIRAALAGGYVDTLVTDTVTAEYLVS</sequence>
<evidence type="ECO:0000256" key="1">
    <source>
        <dbReference type="ARBA" id="ARBA00010466"/>
    </source>
</evidence>
<dbReference type="InterPro" id="IPR051054">
    <property type="entry name" value="SorC_transcr_regulators"/>
</dbReference>
<dbReference type="EMBL" id="RDBE01000001">
    <property type="protein sequence ID" value="RLV50944.1"/>
    <property type="molecule type" value="Genomic_DNA"/>
</dbReference>
<dbReference type="GO" id="GO:0030246">
    <property type="term" value="F:carbohydrate binding"/>
    <property type="evidence" value="ECO:0007669"/>
    <property type="project" value="InterPro"/>
</dbReference>
<dbReference type="Proteomes" id="UP000281708">
    <property type="component" value="Unassembled WGS sequence"/>
</dbReference>